<keyword evidence="2" id="KW-1185">Reference proteome</keyword>
<organism evidence="1 2">
    <name type="scientific">Bauhinia variegata</name>
    <name type="common">Purple orchid tree</name>
    <name type="synonym">Phanera variegata</name>
    <dbReference type="NCBI Taxonomy" id="167791"/>
    <lineage>
        <taxon>Eukaryota</taxon>
        <taxon>Viridiplantae</taxon>
        <taxon>Streptophyta</taxon>
        <taxon>Embryophyta</taxon>
        <taxon>Tracheophyta</taxon>
        <taxon>Spermatophyta</taxon>
        <taxon>Magnoliopsida</taxon>
        <taxon>eudicotyledons</taxon>
        <taxon>Gunneridae</taxon>
        <taxon>Pentapetalae</taxon>
        <taxon>rosids</taxon>
        <taxon>fabids</taxon>
        <taxon>Fabales</taxon>
        <taxon>Fabaceae</taxon>
        <taxon>Cercidoideae</taxon>
        <taxon>Cercideae</taxon>
        <taxon>Bauhiniinae</taxon>
        <taxon>Bauhinia</taxon>
    </lineage>
</organism>
<evidence type="ECO:0000313" key="2">
    <source>
        <dbReference type="Proteomes" id="UP000828941"/>
    </source>
</evidence>
<evidence type="ECO:0000313" key="1">
    <source>
        <dbReference type="EMBL" id="KAI4327781.1"/>
    </source>
</evidence>
<protein>
    <submittedName>
        <fullName evidence="1">Uncharacterized protein</fullName>
    </submittedName>
</protein>
<sequence>MHHQAVKSNLIDSSLTIDKLGYDQDQPLCPKPRRLSHAIPEILKPLKCPKHSQPTSDERMGVLNMITEKNRDVKEPICNGCLPSCYSGSPPRRTENPLVHDVEFLHQMELVSPFARSKLSDKFGFAAASASPI</sequence>
<dbReference type="EMBL" id="CM039433">
    <property type="protein sequence ID" value="KAI4327781.1"/>
    <property type="molecule type" value="Genomic_DNA"/>
</dbReference>
<reference evidence="1 2" key="1">
    <citation type="journal article" date="2022" name="DNA Res.">
        <title>Chromosomal-level genome assembly of the orchid tree Bauhinia variegata (Leguminosae; Cercidoideae) supports the allotetraploid origin hypothesis of Bauhinia.</title>
        <authorList>
            <person name="Zhong Y."/>
            <person name="Chen Y."/>
            <person name="Zheng D."/>
            <person name="Pang J."/>
            <person name="Liu Y."/>
            <person name="Luo S."/>
            <person name="Meng S."/>
            <person name="Qian L."/>
            <person name="Wei D."/>
            <person name="Dai S."/>
            <person name="Zhou R."/>
        </authorList>
    </citation>
    <scope>NUCLEOTIDE SEQUENCE [LARGE SCALE GENOMIC DNA]</scope>
    <source>
        <strain evidence="1">BV-YZ2020</strain>
    </source>
</reference>
<comment type="caution">
    <text evidence="1">The sequence shown here is derived from an EMBL/GenBank/DDBJ whole genome shotgun (WGS) entry which is preliminary data.</text>
</comment>
<name>A0ACB9MXQ9_BAUVA</name>
<gene>
    <name evidence="1" type="ORF">L6164_020204</name>
</gene>
<proteinExistence type="predicted"/>
<dbReference type="Proteomes" id="UP000828941">
    <property type="component" value="Chromosome 8"/>
</dbReference>
<accession>A0ACB9MXQ9</accession>